<feature type="domain" description="HTH cro/C1-type" evidence="2">
    <location>
        <begin position="17"/>
        <end position="71"/>
    </location>
</feature>
<dbReference type="InterPro" id="IPR010982">
    <property type="entry name" value="Lambda_DNA-bd_dom_sf"/>
</dbReference>
<sequence length="114" mass="12503">MDKQLEIALAESVGRNIKSRREEAGYTQEQVAEALGLQREAVARVERGTAIPTVVRLVELAELFGCNVGALLLESSIRADDQAVAMAKLLDGLSLKDRQMLIRGLQELTSRLRA</sequence>
<keyword evidence="1" id="KW-0238">DNA-binding</keyword>
<dbReference type="Proteomes" id="UP000645612">
    <property type="component" value="Unassembled WGS sequence"/>
</dbReference>
<dbReference type="RefSeq" id="WP_176129706.1">
    <property type="nucleotide sequence ID" value="NZ_CADDZZ010000002.1"/>
</dbReference>
<accession>A0A8I1DP18</accession>
<comment type="caution">
    <text evidence="3">The sequence shown here is derived from an EMBL/GenBank/DDBJ whole genome shotgun (WGS) entry which is preliminary data.</text>
</comment>
<organism evidence="3 4">
    <name type="scientific">Burkholderia cepacia</name>
    <name type="common">Pseudomonas cepacia</name>
    <dbReference type="NCBI Taxonomy" id="292"/>
    <lineage>
        <taxon>Bacteria</taxon>
        <taxon>Pseudomonadati</taxon>
        <taxon>Pseudomonadota</taxon>
        <taxon>Betaproteobacteria</taxon>
        <taxon>Burkholderiales</taxon>
        <taxon>Burkholderiaceae</taxon>
        <taxon>Burkholderia</taxon>
        <taxon>Burkholderia cepacia complex</taxon>
    </lineage>
</organism>
<evidence type="ECO:0000313" key="4">
    <source>
        <dbReference type="Proteomes" id="UP000645612"/>
    </source>
</evidence>
<evidence type="ECO:0000259" key="2">
    <source>
        <dbReference type="PROSITE" id="PS50943"/>
    </source>
</evidence>
<dbReference type="PANTHER" id="PTHR46558:SF13">
    <property type="entry name" value="HTH-TYPE TRANSCRIPTIONAL REGULATOR IMMR"/>
    <property type="match status" value="1"/>
</dbReference>
<dbReference type="SMART" id="SM00530">
    <property type="entry name" value="HTH_XRE"/>
    <property type="match status" value="1"/>
</dbReference>
<dbReference type="Pfam" id="PF01381">
    <property type="entry name" value="HTH_3"/>
    <property type="match status" value="1"/>
</dbReference>
<dbReference type="AlphaFoldDB" id="A0A8I1DP18"/>
<gene>
    <name evidence="3" type="ORF">JAO13_16115</name>
</gene>
<evidence type="ECO:0000256" key="1">
    <source>
        <dbReference type="ARBA" id="ARBA00023125"/>
    </source>
</evidence>
<dbReference type="EMBL" id="JAEDXG010000014">
    <property type="protein sequence ID" value="MBH9697962.1"/>
    <property type="molecule type" value="Genomic_DNA"/>
</dbReference>
<dbReference type="GO" id="GO:0003677">
    <property type="term" value="F:DNA binding"/>
    <property type="evidence" value="ECO:0007669"/>
    <property type="project" value="UniProtKB-KW"/>
</dbReference>
<evidence type="ECO:0000313" key="3">
    <source>
        <dbReference type="EMBL" id="MBH9697962.1"/>
    </source>
</evidence>
<protein>
    <submittedName>
        <fullName evidence="3">Helix-turn-helix transcriptional regulator</fullName>
    </submittedName>
</protein>
<dbReference type="InterPro" id="IPR001387">
    <property type="entry name" value="Cro/C1-type_HTH"/>
</dbReference>
<dbReference type="PROSITE" id="PS50943">
    <property type="entry name" value="HTH_CROC1"/>
    <property type="match status" value="1"/>
</dbReference>
<reference evidence="3" key="1">
    <citation type="submission" date="2020-12" db="EMBL/GenBank/DDBJ databases">
        <title>Burkholderia cepacia complex in Mexico.</title>
        <authorList>
            <person name="Estrada P."/>
        </authorList>
    </citation>
    <scope>NUCLEOTIDE SEQUENCE</scope>
    <source>
        <strain evidence="3">871</strain>
    </source>
</reference>
<proteinExistence type="predicted"/>
<name>A0A8I1DP18_BURCE</name>
<dbReference type="PANTHER" id="PTHR46558">
    <property type="entry name" value="TRACRIPTIONAL REGULATORY PROTEIN-RELATED-RELATED"/>
    <property type="match status" value="1"/>
</dbReference>
<dbReference type="SUPFAM" id="SSF47413">
    <property type="entry name" value="lambda repressor-like DNA-binding domains"/>
    <property type="match status" value="1"/>
</dbReference>
<dbReference type="CDD" id="cd00093">
    <property type="entry name" value="HTH_XRE"/>
    <property type="match status" value="1"/>
</dbReference>
<dbReference type="Gene3D" id="1.10.260.40">
    <property type="entry name" value="lambda repressor-like DNA-binding domains"/>
    <property type="match status" value="1"/>
</dbReference>